<comment type="caution">
    <text evidence="7">The sequence shown here is derived from an EMBL/GenBank/DDBJ whole genome shotgun (WGS) entry which is preliminary data.</text>
</comment>
<dbReference type="InterPro" id="IPR023631">
    <property type="entry name" value="Amidase_dom"/>
</dbReference>
<protein>
    <recommendedName>
        <fullName evidence="6">Amidase domain-containing protein</fullName>
    </recommendedName>
</protein>
<feature type="active site" description="Acyl-ester intermediate" evidence="3">
    <location>
        <position position="262"/>
    </location>
</feature>
<dbReference type="Gene3D" id="3.90.1300.10">
    <property type="entry name" value="Amidase signature (AS) domain"/>
    <property type="match status" value="1"/>
</dbReference>
<gene>
    <name evidence="7" type="ORF">PSALAMII_LOCUS9258</name>
</gene>
<reference evidence="7" key="1">
    <citation type="submission" date="2021-07" db="EMBL/GenBank/DDBJ databases">
        <authorList>
            <person name="Branca A.L. A."/>
        </authorList>
    </citation>
    <scope>NUCLEOTIDE SEQUENCE</scope>
</reference>
<evidence type="ECO:0000256" key="1">
    <source>
        <dbReference type="ARBA" id="ARBA00009199"/>
    </source>
</evidence>
<dbReference type="SUPFAM" id="SSF75304">
    <property type="entry name" value="Amidase signature (AS) enzymes"/>
    <property type="match status" value="1"/>
</dbReference>
<evidence type="ECO:0000256" key="4">
    <source>
        <dbReference type="PIRSR" id="PIRSR001221-2"/>
    </source>
</evidence>
<dbReference type="InterPro" id="IPR036928">
    <property type="entry name" value="AS_sf"/>
</dbReference>
<name>A0A9W4JS25_9EURO</name>
<comment type="similarity">
    <text evidence="1">Belongs to the amidase family.</text>
</comment>
<feature type="binding site" evidence="4">
    <location>
        <position position="212"/>
    </location>
    <ligand>
        <name>substrate</name>
    </ligand>
</feature>
<feature type="active site" description="Charge relay system" evidence="3">
    <location>
        <position position="238"/>
    </location>
</feature>
<dbReference type="Proteomes" id="UP001152592">
    <property type="component" value="Unassembled WGS sequence"/>
</dbReference>
<dbReference type="OrthoDB" id="447953at2759"/>
<sequence>MIRHLSLIATLFSLFAVLLILLTHPTVDMFCSNHFAHNTAWKQIAAEKRLVIMAKIPSEWILDTKVVEDARSRQSIAGKFFDDLLDAKTLSITALDAPDLVQSIKRAAYAHQLGNFLLEVRFEQAIERARQLDNHFEEHRELVGPLHGIPVTLKDQFHIKGLETSMAYVGWIGTFEGQKGTGQERNVESELIRELDLLGAIPIAKTTLVQSLWAPETNNNILGYAWNPYNQQLSTGGSSGGEGATQALRGSAFGIGTDIGGSVSMPASFQGVFSIKPSSGRISFKDAANTGRGQEVMPTVVGIMGHSVEILTLVFKSLLSTKPWLQDPYVLPIPWRAELQFDLDKEPNYTPAFGLLLDDGLVTPHPPIARALRMIKKAMEEEGYQLINWERPSVNESMEIHDAIARGDGCVHVWDDVQLSGEPFVPQIQNLFPGGNPRPPISLLEFDWVVRCMKEYRKKHLEYWMSTARATGDQPVEAIISPVTPYASVAPGKFYHSAYISSINVLDYATVVIPVTFADMNIDVVDPGFRPLSEKDLMNMKSYDPKVHHRAPASIQLIGRKMDEERLLSMATLVVTALEKYKAKYGHKA</sequence>
<organism evidence="7 8">
    <name type="scientific">Penicillium salamii</name>
    <dbReference type="NCBI Taxonomy" id="1612424"/>
    <lineage>
        <taxon>Eukaryota</taxon>
        <taxon>Fungi</taxon>
        <taxon>Dikarya</taxon>
        <taxon>Ascomycota</taxon>
        <taxon>Pezizomycotina</taxon>
        <taxon>Eurotiomycetes</taxon>
        <taxon>Eurotiomycetidae</taxon>
        <taxon>Eurotiales</taxon>
        <taxon>Aspergillaceae</taxon>
        <taxon>Penicillium</taxon>
    </lineage>
</organism>
<feature type="binding site" evidence="4">
    <location>
        <begin position="259"/>
        <end position="262"/>
    </location>
    <ligand>
        <name>substrate</name>
    </ligand>
</feature>
<evidence type="ECO:0000259" key="6">
    <source>
        <dbReference type="Pfam" id="PF01425"/>
    </source>
</evidence>
<dbReference type="PIRSF" id="PIRSF001221">
    <property type="entry name" value="Amidase_fungi"/>
    <property type="match status" value="1"/>
</dbReference>
<keyword evidence="2" id="KW-0378">Hydrolase</keyword>
<dbReference type="PANTHER" id="PTHR46072:SF8">
    <property type="entry name" value="AMIDASE DOMAIN-CONTAINING PROTEIN"/>
    <property type="match status" value="1"/>
</dbReference>
<dbReference type="PANTHER" id="PTHR46072">
    <property type="entry name" value="AMIDASE-RELATED-RELATED"/>
    <property type="match status" value="1"/>
</dbReference>
<feature type="chain" id="PRO_5040900784" description="Amidase domain-containing protein" evidence="5">
    <location>
        <begin position="30"/>
        <end position="589"/>
    </location>
</feature>
<keyword evidence="5" id="KW-0732">Signal</keyword>
<dbReference type="Pfam" id="PF01425">
    <property type="entry name" value="Amidase"/>
    <property type="match status" value="1"/>
</dbReference>
<dbReference type="GO" id="GO:0016787">
    <property type="term" value="F:hydrolase activity"/>
    <property type="evidence" value="ECO:0007669"/>
    <property type="project" value="UniProtKB-KW"/>
</dbReference>
<evidence type="ECO:0000256" key="3">
    <source>
        <dbReference type="PIRSR" id="PIRSR001221-1"/>
    </source>
</evidence>
<feature type="active site" description="Charge relay system" evidence="3">
    <location>
        <position position="154"/>
    </location>
</feature>
<feature type="signal peptide" evidence="5">
    <location>
        <begin position="1"/>
        <end position="29"/>
    </location>
</feature>
<proteinExistence type="inferred from homology"/>
<dbReference type="AlphaFoldDB" id="A0A9W4JS25"/>
<feature type="binding site" evidence="4">
    <location>
        <position position="238"/>
    </location>
    <ligand>
        <name>substrate</name>
    </ligand>
</feature>
<evidence type="ECO:0000256" key="5">
    <source>
        <dbReference type="SAM" id="SignalP"/>
    </source>
</evidence>
<evidence type="ECO:0000256" key="2">
    <source>
        <dbReference type="ARBA" id="ARBA00022801"/>
    </source>
</evidence>
<feature type="domain" description="Amidase" evidence="6">
    <location>
        <begin position="103"/>
        <end position="568"/>
    </location>
</feature>
<evidence type="ECO:0000313" key="8">
    <source>
        <dbReference type="Proteomes" id="UP001152592"/>
    </source>
</evidence>
<dbReference type="EMBL" id="CAJVPD010000272">
    <property type="protein sequence ID" value="CAG8416537.1"/>
    <property type="molecule type" value="Genomic_DNA"/>
</dbReference>
<evidence type="ECO:0000313" key="7">
    <source>
        <dbReference type="EMBL" id="CAG8416537.1"/>
    </source>
</evidence>
<accession>A0A9W4JS25</accession>